<sequence length="69" mass="7916">MTVKHFQKVSEPFQYKVEHLTIVINKVDFQAFCNVVLQLGKILFVLFREDEAGDSNSLGLCIQEEGENK</sequence>
<reference evidence="1 2" key="1">
    <citation type="journal article" date="2023" name="Arcadia Sci">
        <title>De novo assembly of a long-read Amblyomma americanum tick genome.</title>
        <authorList>
            <person name="Chou S."/>
            <person name="Poskanzer K.E."/>
            <person name="Rollins M."/>
            <person name="Thuy-Boun P.S."/>
        </authorList>
    </citation>
    <scope>NUCLEOTIDE SEQUENCE [LARGE SCALE GENOMIC DNA]</scope>
    <source>
        <strain evidence="1">F_SG_1</strain>
        <tissue evidence="1">Salivary glands</tissue>
    </source>
</reference>
<keyword evidence="2" id="KW-1185">Reference proteome</keyword>
<evidence type="ECO:0000313" key="1">
    <source>
        <dbReference type="EMBL" id="KAK8754747.1"/>
    </source>
</evidence>
<dbReference type="AlphaFoldDB" id="A0AAQ4CX07"/>
<gene>
    <name evidence="1" type="ORF">V5799_002549</name>
</gene>
<evidence type="ECO:0000313" key="2">
    <source>
        <dbReference type="Proteomes" id="UP001321473"/>
    </source>
</evidence>
<accession>A0AAQ4CX07</accession>
<feature type="non-terminal residue" evidence="1">
    <location>
        <position position="69"/>
    </location>
</feature>
<name>A0AAQ4CX07_AMBAM</name>
<organism evidence="1 2">
    <name type="scientific">Amblyomma americanum</name>
    <name type="common">Lone star tick</name>
    <dbReference type="NCBI Taxonomy" id="6943"/>
    <lineage>
        <taxon>Eukaryota</taxon>
        <taxon>Metazoa</taxon>
        <taxon>Ecdysozoa</taxon>
        <taxon>Arthropoda</taxon>
        <taxon>Chelicerata</taxon>
        <taxon>Arachnida</taxon>
        <taxon>Acari</taxon>
        <taxon>Parasitiformes</taxon>
        <taxon>Ixodida</taxon>
        <taxon>Ixodoidea</taxon>
        <taxon>Ixodidae</taxon>
        <taxon>Amblyomminae</taxon>
        <taxon>Amblyomma</taxon>
    </lineage>
</organism>
<dbReference type="EMBL" id="JARKHS020036857">
    <property type="protein sequence ID" value="KAK8754747.1"/>
    <property type="molecule type" value="Genomic_DNA"/>
</dbReference>
<proteinExistence type="predicted"/>
<comment type="caution">
    <text evidence="1">The sequence shown here is derived from an EMBL/GenBank/DDBJ whole genome shotgun (WGS) entry which is preliminary data.</text>
</comment>
<dbReference type="Proteomes" id="UP001321473">
    <property type="component" value="Unassembled WGS sequence"/>
</dbReference>
<protein>
    <submittedName>
        <fullName evidence="1">Uncharacterized protein</fullName>
    </submittedName>
</protein>